<dbReference type="GO" id="GO:0006364">
    <property type="term" value="P:rRNA processing"/>
    <property type="evidence" value="ECO:0007669"/>
    <property type="project" value="TreeGrafter"/>
</dbReference>
<evidence type="ECO:0000259" key="1">
    <source>
        <dbReference type="PROSITE" id="PS50880"/>
    </source>
</evidence>
<evidence type="ECO:0000313" key="2">
    <source>
        <dbReference type="EMBL" id="MDW0117563.1"/>
    </source>
</evidence>
<dbReference type="GO" id="GO:0043822">
    <property type="term" value="F:ribonuclease M5 activity"/>
    <property type="evidence" value="ECO:0007669"/>
    <property type="project" value="TreeGrafter"/>
</dbReference>
<dbReference type="EMBL" id="JAUBDJ010000006">
    <property type="protein sequence ID" value="MDW0117563.1"/>
    <property type="molecule type" value="Genomic_DNA"/>
</dbReference>
<proteinExistence type="predicted"/>
<dbReference type="PROSITE" id="PS50880">
    <property type="entry name" value="TOPRIM"/>
    <property type="match status" value="1"/>
</dbReference>
<keyword evidence="3" id="KW-1185">Reference proteome</keyword>
<dbReference type="SUPFAM" id="SSF110455">
    <property type="entry name" value="Toprim domain"/>
    <property type="match status" value="1"/>
</dbReference>
<organism evidence="2 3">
    <name type="scientific">Sporosarcina thermotolerans</name>
    <dbReference type="NCBI Taxonomy" id="633404"/>
    <lineage>
        <taxon>Bacteria</taxon>
        <taxon>Bacillati</taxon>
        <taxon>Bacillota</taxon>
        <taxon>Bacilli</taxon>
        <taxon>Bacillales</taxon>
        <taxon>Caryophanaceae</taxon>
        <taxon>Sporosarcina</taxon>
    </lineage>
</organism>
<dbReference type="RefSeq" id="WP_283734430.1">
    <property type="nucleotide sequence ID" value="NZ_CP125968.1"/>
</dbReference>
<evidence type="ECO:0000313" key="3">
    <source>
        <dbReference type="Proteomes" id="UP001271648"/>
    </source>
</evidence>
<comment type="caution">
    <text evidence="2">The sequence shown here is derived from an EMBL/GenBank/DDBJ whole genome shotgun (WGS) entry which is preliminary data.</text>
</comment>
<dbReference type="Proteomes" id="UP001271648">
    <property type="component" value="Unassembled WGS sequence"/>
</dbReference>
<reference evidence="2 3" key="1">
    <citation type="submission" date="2023-06" db="EMBL/GenBank/DDBJ databases">
        <title>Sporosarcina sp. nov., isolated from Korean traditional fermented seafood 'Jeotgal'.</title>
        <authorList>
            <person name="Yang A.I."/>
            <person name="Shin N.-R."/>
        </authorList>
    </citation>
    <scope>NUCLEOTIDE SEQUENCE [LARGE SCALE GENOMIC DNA]</scope>
    <source>
        <strain evidence="2 3">KCTC43456</strain>
    </source>
</reference>
<accession>A0AAW9AAC9</accession>
<feature type="domain" description="Toprim" evidence="1">
    <location>
        <begin position="4"/>
        <end position="92"/>
    </location>
</feature>
<dbReference type="Gene3D" id="3.40.1360.10">
    <property type="match status" value="1"/>
</dbReference>
<dbReference type="PANTHER" id="PTHR39156:SF2">
    <property type="entry name" value="DNA PRIMASE (BACTERIAL TYPE) AND SMALL PRIMASE-LIKE PROTEINS"/>
    <property type="match status" value="1"/>
</dbReference>
<name>A0AAW9AAC9_9BACL</name>
<dbReference type="PANTHER" id="PTHR39156">
    <property type="entry name" value="RIBONUCLEASE M5"/>
    <property type="match status" value="1"/>
</dbReference>
<sequence>MDSNKVIIVEGGSDRKRLQRVLAEPIDIICTNGTVSPYRIEEMLMPYEDCDLYIFFDADESGEKIRTLFKRAYPEAIHLYTERVYRQVETTPYRTLAAILIAENFEVHPEFLL</sequence>
<dbReference type="Pfam" id="PF01751">
    <property type="entry name" value="Toprim"/>
    <property type="match status" value="1"/>
</dbReference>
<gene>
    <name evidence="2" type="ORF">QTL97_11495</name>
</gene>
<protein>
    <recommendedName>
        <fullName evidence="1">Toprim domain-containing protein</fullName>
    </recommendedName>
</protein>
<dbReference type="AlphaFoldDB" id="A0AAW9AAC9"/>
<dbReference type="InterPro" id="IPR006171">
    <property type="entry name" value="TOPRIM_dom"/>
</dbReference>